<dbReference type="InterPro" id="IPR003961">
    <property type="entry name" value="FN3_dom"/>
</dbReference>
<evidence type="ECO:0000256" key="5">
    <source>
        <dbReference type="SAM" id="SignalP"/>
    </source>
</evidence>
<dbReference type="GO" id="GO:0016162">
    <property type="term" value="F:cellulose 1,4-beta-cellobiosidase activity"/>
    <property type="evidence" value="ECO:0007669"/>
    <property type="project" value="UniProtKB-EC"/>
</dbReference>
<reference evidence="8 9" key="1">
    <citation type="submission" date="2020-08" db="EMBL/GenBank/DDBJ databases">
        <title>Sequencing the genomes of 1000 actinobacteria strains.</title>
        <authorList>
            <person name="Klenk H.-P."/>
        </authorList>
    </citation>
    <scope>NUCLEOTIDE SEQUENCE [LARGE SCALE GENOMIC DNA]</scope>
    <source>
        <strain evidence="8 9">DSM 44936</strain>
    </source>
</reference>
<evidence type="ECO:0000256" key="1">
    <source>
        <dbReference type="ARBA" id="ARBA00023277"/>
    </source>
</evidence>
<dbReference type="SUPFAM" id="SSF49384">
    <property type="entry name" value="Carbohydrate-binding domain"/>
    <property type="match status" value="1"/>
</dbReference>
<evidence type="ECO:0000313" key="9">
    <source>
        <dbReference type="Proteomes" id="UP000555564"/>
    </source>
</evidence>
<name>A0A7X0IEC2_9ACTN</name>
<feature type="domain" description="Fibronectin type-III" evidence="6">
    <location>
        <begin position="65"/>
        <end position="168"/>
    </location>
</feature>
<organism evidence="8 9">
    <name type="scientific">Sphaerisporangium rubeum</name>
    <dbReference type="NCBI Taxonomy" id="321317"/>
    <lineage>
        <taxon>Bacteria</taxon>
        <taxon>Bacillati</taxon>
        <taxon>Actinomycetota</taxon>
        <taxon>Actinomycetes</taxon>
        <taxon>Streptosporangiales</taxon>
        <taxon>Streptosporangiaceae</taxon>
        <taxon>Sphaerisporangium</taxon>
    </lineage>
</organism>
<dbReference type="InterPro" id="IPR036116">
    <property type="entry name" value="FN3_sf"/>
</dbReference>
<dbReference type="RefSeq" id="WP_184981603.1">
    <property type="nucleotide sequence ID" value="NZ_BAAALO010000035.1"/>
</dbReference>
<dbReference type="InterPro" id="IPR012291">
    <property type="entry name" value="CBM2_carb-bd_dom_sf"/>
</dbReference>
<keyword evidence="8" id="KW-0378">Hydrolase</keyword>
<gene>
    <name evidence="8" type="ORF">BJ992_003108</name>
</gene>
<dbReference type="GO" id="GO:0030247">
    <property type="term" value="F:polysaccharide binding"/>
    <property type="evidence" value="ECO:0007669"/>
    <property type="project" value="UniProtKB-UniRule"/>
</dbReference>
<evidence type="ECO:0000256" key="4">
    <source>
        <dbReference type="SAM" id="MobiDB-lite"/>
    </source>
</evidence>
<dbReference type="SUPFAM" id="SSF49265">
    <property type="entry name" value="Fibronectin type III"/>
    <property type="match status" value="2"/>
</dbReference>
<keyword evidence="2 8" id="KW-0326">Glycosidase</keyword>
<dbReference type="CDD" id="cd00063">
    <property type="entry name" value="FN3"/>
    <property type="match status" value="1"/>
</dbReference>
<dbReference type="Gene3D" id="2.60.40.10">
    <property type="entry name" value="Immunoglobulins"/>
    <property type="match status" value="1"/>
</dbReference>
<dbReference type="Proteomes" id="UP000555564">
    <property type="component" value="Unassembled WGS sequence"/>
</dbReference>
<proteinExistence type="predicted"/>
<dbReference type="InterPro" id="IPR008965">
    <property type="entry name" value="CBM2/CBM3_carb-bd_dom_sf"/>
</dbReference>
<evidence type="ECO:0000256" key="3">
    <source>
        <dbReference type="ARBA" id="ARBA00023326"/>
    </source>
</evidence>
<dbReference type="Gene3D" id="2.60.40.290">
    <property type="match status" value="1"/>
</dbReference>
<dbReference type="GO" id="GO:0000272">
    <property type="term" value="P:polysaccharide catabolic process"/>
    <property type="evidence" value="ECO:0007669"/>
    <property type="project" value="UniProtKB-KW"/>
</dbReference>
<keyword evidence="1" id="KW-0119">Carbohydrate metabolism</keyword>
<dbReference type="Pfam" id="PF00553">
    <property type="entry name" value="CBM_2"/>
    <property type="match status" value="1"/>
</dbReference>
<dbReference type="SMART" id="SM00637">
    <property type="entry name" value="CBD_II"/>
    <property type="match status" value="1"/>
</dbReference>
<comment type="caution">
    <text evidence="8">The sequence shown here is derived from an EMBL/GenBank/DDBJ whole genome shotgun (WGS) entry which is preliminary data.</text>
</comment>
<keyword evidence="3" id="KW-0624">Polysaccharide degradation</keyword>
<sequence>MSRNRGAALRGFLIGCLAATATTAALIAGPVPASGAVPPPGSAAVAAPVLGAAAAGAADTTRPSEPGMLGATNIYLNTALGLVWTPSTDDTGVTGYEVYTWTYTSPESVTFARGPLQIVSSTPERVTGYTYDLVPGRHYLAYVVAVDAAGNRSVPSLLARGIAMAEPPSPGPTPGPVIPPTPTDLRAGGGLGADYATLTWTGGTDSTSGLVWQVFRRSSTEWNYAGYSSLPRTMVRIGTEPSYTFQVVTRNAAGYLSLPSNAATYSPAPQSPTPTPTPTPTPPTCSVTYEVTTWASGFAANVTVKNIGTTDIDGWRLAFDFPSAAQHLTQGWSAAWAQSGTGVTAASLSWNKTIKPGKSQLIGLIGTHTSANPSPAAFTVNGRPCTTG</sequence>
<feature type="chain" id="PRO_5039401677" evidence="5">
    <location>
        <begin position="34"/>
        <end position="388"/>
    </location>
</feature>
<evidence type="ECO:0000259" key="6">
    <source>
        <dbReference type="PROSITE" id="PS50853"/>
    </source>
</evidence>
<feature type="compositionally biased region" description="Pro residues" evidence="4">
    <location>
        <begin position="269"/>
        <end position="283"/>
    </location>
</feature>
<dbReference type="EMBL" id="JACHIU010000001">
    <property type="protein sequence ID" value="MBB6473677.1"/>
    <property type="molecule type" value="Genomic_DNA"/>
</dbReference>
<dbReference type="PROSITE" id="PS51173">
    <property type="entry name" value="CBM2"/>
    <property type="match status" value="1"/>
</dbReference>
<dbReference type="SMART" id="SM00060">
    <property type="entry name" value="FN3"/>
    <property type="match status" value="2"/>
</dbReference>
<dbReference type="InterPro" id="IPR001919">
    <property type="entry name" value="CBD2"/>
</dbReference>
<keyword evidence="5" id="KW-0732">Signal</keyword>
<evidence type="ECO:0000313" key="8">
    <source>
        <dbReference type="EMBL" id="MBB6473677.1"/>
    </source>
</evidence>
<accession>A0A7X0IEC2</accession>
<dbReference type="InterPro" id="IPR013783">
    <property type="entry name" value="Ig-like_fold"/>
</dbReference>
<dbReference type="AlphaFoldDB" id="A0A7X0IEC2"/>
<feature type="signal peptide" evidence="5">
    <location>
        <begin position="1"/>
        <end position="33"/>
    </location>
</feature>
<protein>
    <submittedName>
        <fullName evidence="8">Cellulose 1,4-beta-cellobiosidase</fullName>
        <ecNumber evidence="8">3.2.1.91</ecNumber>
    </submittedName>
</protein>
<feature type="domain" description="CBM2" evidence="7">
    <location>
        <begin position="278"/>
        <end position="388"/>
    </location>
</feature>
<feature type="region of interest" description="Disordered" evidence="4">
    <location>
        <begin position="264"/>
        <end position="283"/>
    </location>
</feature>
<evidence type="ECO:0000256" key="2">
    <source>
        <dbReference type="ARBA" id="ARBA00023295"/>
    </source>
</evidence>
<evidence type="ECO:0000259" key="7">
    <source>
        <dbReference type="PROSITE" id="PS51173"/>
    </source>
</evidence>
<dbReference type="PROSITE" id="PS50853">
    <property type="entry name" value="FN3"/>
    <property type="match status" value="1"/>
</dbReference>
<keyword evidence="9" id="KW-1185">Reference proteome</keyword>
<dbReference type="EC" id="3.2.1.91" evidence="8"/>